<name>A0A6I0FCJ4_9FIRM</name>
<dbReference type="SUPFAM" id="SSF89919">
    <property type="entry name" value="Ribosome-binding factor A, RbfA"/>
    <property type="match status" value="1"/>
</dbReference>
<sequence length="127" mass="14892">MRVLANPRVNRLAEEIKKHISYMIRNELRDPRIAPMTSITEVEVTRDLRYASVYVSIFGNKEEQSNTIEALKKSSGFIRREIGHKIKSRYTPEILFKLDKSIELGFEIQNVIARINKDDKIKEEENE</sequence>
<evidence type="ECO:0000313" key="3">
    <source>
        <dbReference type="EMBL" id="KAB3536946.1"/>
    </source>
</evidence>
<comment type="subunit">
    <text evidence="2">Monomer. Binds 30S ribosomal subunits, but not 50S ribosomal subunits or 70S ribosomes.</text>
</comment>
<comment type="subcellular location">
    <subcellularLocation>
        <location evidence="2">Cytoplasm</location>
    </subcellularLocation>
</comment>
<proteinExistence type="inferred from homology"/>
<dbReference type="EMBL" id="WBZC01000011">
    <property type="protein sequence ID" value="KAB3536946.1"/>
    <property type="molecule type" value="Genomic_DNA"/>
</dbReference>
<dbReference type="GO" id="GO:0005829">
    <property type="term" value="C:cytosol"/>
    <property type="evidence" value="ECO:0007669"/>
    <property type="project" value="TreeGrafter"/>
</dbReference>
<gene>
    <name evidence="2 3" type="primary">rbfA</name>
    <name evidence="3" type="ORF">F8154_03775</name>
</gene>
<dbReference type="AlphaFoldDB" id="A0A6I0FCJ4"/>
<dbReference type="RefSeq" id="WP_151860262.1">
    <property type="nucleotide sequence ID" value="NZ_WBZC01000011.1"/>
</dbReference>
<comment type="similarity">
    <text evidence="2">Belongs to the RbfA family.</text>
</comment>
<organism evidence="3 4">
    <name type="scientific">Alkaliphilus pronyensis</name>
    <dbReference type="NCBI Taxonomy" id="1482732"/>
    <lineage>
        <taxon>Bacteria</taxon>
        <taxon>Bacillati</taxon>
        <taxon>Bacillota</taxon>
        <taxon>Clostridia</taxon>
        <taxon>Peptostreptococcales</taxon>
        <taxon>Natronincolaceae</taxon>
        <taxon>Alkaliphilus</taxon>
    </lineage>
</organism>
<dbReference type="HAMAP" id="MF_00003">
    <property type="entry name" value="RbfA"/>
    <property type="match status" value="1"/>
</dbReference>
<dbReference type="PANTHER" id="PTHR33515">
    <property type="entry name" value="RIBOSOME-BINDING FACTOR A, CHLOROPLASTIC-RELATED"/>
    <property type="match status" value="1"/>
</dbReference>
<dbReference type="GO" id="GO:0043024">
    <property type="term" value="F:ribosomal small subunit binding"/>
    <property type="evidence" value="ECO:0007669"/>
    <property type="project" value="TreeGrafter"/>
</dbReference>
<evidence type="ECO:0000256" key="2">
    <source>
        <dbReference type="HAMAP-Rule" id="MF_00003"/>
    </source>
</evidence>
<dbReference type="InterPro" id="IPR000238">
    <property type="entry name" value="RbfA"/>
</dbReference>
<keyword evidence="4" id="KW-1185">Reference proteome</keyword>
<keyword evidence="2" id="KW-0963">Cytoplasm</keyword>
<comment type="function">
    <text evidence="2">One of several proteins that assist in the late maturation steps of the functional core of the 30S ribosomal subunit. Associates with free 30S ribosomal subunits (but not with 30S subunits that are part of 70S ribosomes or polysomes). Required for efficient processing of 16S rRNA. May interact with the 5'-terminal helix region of 16S rRNA.</text>
</comment>
<evidence type="ECO:0000313" key="4">
    <source>
        <dbReference type="Proteomes" id="UP000432715"/>
    </source>
</evidence>
<dbReference type="OrthoDB" id="307788at2"/>
<dbReference type="Proteomes" id="UP000432715">
    <property type="component" value="Unassembled WGS sequence"/>
</dbReference>
<dbReference type="NCBIfam" id="TIGR00082">
    <property type="entry name" value="rbfA"/>
    <property type="match status" value="1"/>
</dbReference>
<reference evidence="3 4" key="1">
    <citation type="submission" date="2019-10" db="EMBL/GenBank/DDBJ databases">
        <title>Alkaliphilus serpentinus sp. nov. and Alkaliphilus pronyensis sp. nov., two novel anaerobic alkaliphilic species isolated from the serpentinized-hosted hydrothermal field of the Prony Bay (New Caledonia).</title>
        <authorList>
            <person name="Postec A."/>
        </authorList>
    </citation>
    <scope>NUCLEOTIDE SEQUENCE [LARGE SCALE GENOMIC DNA]</scope>
    <source>
        <strain evidence="3 4">LacV</strain>
    </source>
</reference>
<comment type="caution">
    <text evidence="3">The sequence shown here is derived from an EMBL/GenBank/DDBJ whole genome shotgun (WGS) entry which is preliminary data.</text>
</comment>
<dbReference type="InterPro" id="IPR015946">
    <property type="entry name" value="KH_dom-like_a/b"/>
</dbReference>
<dbReference type="InterPro" id="IPR023799">
    <property type="entry name" value="RbfA_dom_sf"/>
</dbReference>
<accession>A0A6I0FCJ4</accession>
<dbReference type="Gene3D" id="3.30.300.20">
    <property type="match status" value="1"/>
</dbReference>
<dbReference type="Pfam" id="PF02033">
    <property type="entry name" value="RBFA"/>
    <property type="match status" value="1"/>
</dbReference>
<dbReference type="PANTHER" id="PTHR33515:SF1">
    <property type="entry name" value="RIBOSOME-BINDING FACTOR A, CHLOROPLASTIC-RELATED"/>
    <property type="match status" value="1"/>
</dbReference>
<protein>
    <recommendedName>
        <fullName evidence="2">Ribosome-binding factor A</fullName>
    </recommendedName>
</protein>
<dbReference type="GO" id="GO:0030490">
    <property type="term" value="P:maturation of SSU-rRNA"/>
    <property type="evidence" value="ECO:0007669"/>
    <property type="project" value="UniProtKB-UniRule"/>
</dbReference>
<evidence type="ECO:0000256" key="1">
    <source>
        <dbReference type="ARBA" id="ARBA00022517"/>
    </source>
</evidence>
<keyword evidence="1 2" id="KW-0690">Ribosome biogenesis</keyword>